<feature type="compositionally biased region" description="Basic and acidic residues" evidence="1">
    <location>
        <begin position="29"/>
        <end position="43"/>
    </location>
</feature>
<dbReference type="Proteomes" id="UP000595894">
    <property type="component" value="Chromosome"/>
</dbReference>
<dbReference type="KEGG" id="sari:H5J25_08535"/>
<evidence type="ECO:0000313" key="2">
    <source>
        <dbReference type="EMBL" id="QQV78632.1"/>
    </source>
</evidence>
<dbReference type="AlphaFoldDB" id="A0A974NXB8"/>
<evidence type="ECO:0008006" key="4">
    <source>
        <dbReference type="Google" id="ProtNLM"/>
    </source>
</evidence>
<name>A0A974NXB8_9SPHN</name>
<accession>A0A974NXB8</accession>
<sequence length="168" mass="16738">MNDTAAPKSPAHGAQSAQTQTQTSAKPKSTVDKTRAAANKALDKTLDSARDAADRTAKAIDANPLPALFGGLAIGAVAGALLPRSQREVQLLAPVGKRIKETTGGAVQAARDTGLQELGAIGLSRTALHGSAGKLAGDILKALATAGTAAILASKENGKTAAPANKAD</sequence>
<protein>
    <recommendedName>
        <fullName evidence="4">DUF883 family protein</fullName>
    </recommendedName>
</protein>
<keyword evidence="3" id="KW-1185">Reference proteome</keyword>
<reference evidence="3" key="1">
    <citation type="submission" date="2020-09" db="EMBL/GenBank/DDBJ databases">
        <title>Sphingomonas sp., a new species isolated from pork steak.</title>
        <authorList>
            <person name="Heidler von Heilborn D."/>
        </authorList>
    </citation>
    <scope>NUCLEOTIDE SEQUENCE [LARGE SCALE GENOMIC DNA]</scope>
</reference>
<evidence type="ECO:0000313" key="3">
    <source>
        <dbReference type="Proteomes" id="UP000595894"/>
    </source>
</evidence>
<feature type="region of interest" description="Disordered" evidence="1">
    <location>
        <begin position="1"/>
        <end position="43"/>
    </location>
</feature>
<feature type="compositionally biased region" description="Low complexity" evidence="1">
    <location>
        <begin position="14"/>
        <end position="25"/>
    </location>
</feature>
<organism evidence="2 3">
    <name type="scientific">Sphingomonas aliaeris</name>
    <dbReference type="NCBI Taxonomy" id="2759526"/>
    <lineage>
        <taxon>Bacteria</taxon>
        <taxon>Pseudomonadati</taxon>
        <taxon>Pseudomonadota</taxon>
        <taxon>Alphaproteobacteria</taxon>
        <taxon>Sphingomonadales</taxon>
        <taxon>Sphingomonadaceae</taxon>
        <taxon>Sphingomonas</taxon>
    </lineage>
</organism>
<dbReference type="EMBL" id="CP061035">
    <property type="protein sequence ID" value="QQV78632.1"/>
    <property type="molecule type" value="Genomic_DNA"/>
</dbReference>
<proteinExistence type="predicted"/>
<evidence type="ECO:0000256" key="1">
    <source>
        <dbReference type="SAM" id="MobiDB-lite"/>
    </source>
</evidence>
<dbReference type="RefSeq" id="WP_202095666.1">
    <property type="nucleotide sequence ID" value="NZ_CP061035.1"/>
</dbReference>
<gene>
    <name evidence="2" type="ORF">H5J25_08535</name>
</gene>